<proteinExistence type="predicted"/>
<keyword evidence="2" id="KW-1185">Reference proteome</keyword>
<reference evidence="1 2" key="1">
    <citation type="submission" date="2016-10" db="EMBL/GenBank/DDBJ databases">
        <authorList>
            <person name="Cai Z."/>
        </authorList>
    </citation>
    <scope>NUCLEOTIDE SEQUENCE [LARGE SCALE GENOMIC DNA]</scope>
</reference>
<dbReference type="AlphaFoldDB" id="A0A383WHC2"/>
<evidence type="ECO:0000313" key="2">
    <source>
        <dbReference type="Proteomes" id="UP000256970"/>
    </source>
</evidence>
<evidence type="ECO:0000313" key="1">
    <source>
        <dbReference type="EMBL" id="SZX76514.1"/>
    </source>
</evidence>
<dbReference type="EMBL" id="FNXT01001260">
    <property type="protein sequence ID" value="SZX76514.1"/>
    <property type="molecule type" value="Genomic_DNA"/>
</dbReference>
<accession>A0A383WHC2</accession>
<dbReference type="Proteomes" id="UP000256970">
    <property type="component" value="Unassembled WGS sequence"/>
</dbReference>
<name>A0A383WHC2_TETOB</name>
<protein>
    <submittedName>
        <fullName evidence="1">Uncharacterized protein</fullName>
    </submittedName>
</protein>
<sequence length="210" mass="22785">MADLQGCLQAMAASLPLLQADQAVQAACSTKDHAQVLAMWQRLLVHPATTLAAASSLRGRLLGMLSLLVDAVQSGKASGLGVSHTAAATAALRLLEFNPNISRLLQRLFRHIQCPLATLVSAQQQQQDEAAAEAQELLALAALRALQLNPRLGLTWRGALWFRLLNHTRPLVRWVAVRGIALLLGLSDALQQRLMQQQLSEEQLVAAQMR</sequence>
<dbReference type="STRING" id="3088.A0A383WHC2"/>
<gene>
    <name evidence="1" type="ORF">BQ4739_LOCUS16897</name>
</gene>
<organism evidence="1 2">
    <name type="scientific">Tetradesmus obliquus</name>
    <name type="common">Green alga</name>
    <name type="synonym">Acutodesmus obliquus</name>
    <dbReference type="NCBI Taxonomy" id="3088"/>
    <lineage>
        <taxon>Eukaryota</taxon>
        <taxon>Viridiplantae</taxon>
        <taxon>Chlorophyta</taxon>
        <taxon>core chlorophytes</taxon>
        <taxon>Chlorophyceae</taxon>
        <taxon>CS clade</taxon>
        <taxon>Sphaeropleales</taxon>
        <taxon>Scenedesmaceae</taxon>
        <taxon>Tetradesmus</taxon>
    </lineage>
</organism>